<dbReference type="InterPro" id="IPR040079">
    <property type="entry name" value="Glutathione_S-Trfase"/>
</dbReference>
<sequence>MLGWTMTIPIHVKPENAGAVAICESKTSLYQQLYPLASTAYFTATKTYLISSFTDIRNMVLKLVGNKIASCTHRVALVLHEKQVPFEFVNIDFKKGEHKAPEFLKHQPFGQVPYIDDDGFILYESRAIAEYIALKYPDQGTKLVPTELKALALSKQAASVELNNFNEYAEKAVAEVVFKRFWGVEPDQTVFEKLISALDKKLDVYDQILSKQKYLAGDDITLADLYHLPYGSLLSVAGSDIMERKPHVARWFADLSSRPSWQALKDGVVATA</sequence>
<dbReference type="GO" id="GO:0005737">
    <property type="term" value="C:cytoplasm"/>
    <property type="evidence" value="ECO:0007669"/>
    <property type="project" value="TreeGrafter"/>
</dbReference>
<keyword evidence="8" id="KW-1185">Reference proteome</keyword>
<dbReference type="InterPro" id="IPR036249">
    <property type="entry name" value="Thioredoxin-like_sf"/>
</dbReference>
<dbReference type="FunFam" id="3.40.30.10:FF:000016">
    <property type="entry name" value="Glutathione S-transferase F2"/>
    <property type="match status" value="1"/>
</dbReference>
<keyword evidence="3" id="KW-0808">Transferase</keyword>
<dbReference type="Gene3D" id="3.40.30.10">
    <property type="entry name" value="Glutaredoxin"/>
    <property type="match status" value="1"/>
</dbReference>
<comment type="similarity">
    <text evidence="1">Belongs to the GST superfamily. Phi family.</text>
</comment>
<dbReference type="SFLD" id="SFLDG00358">
    <property type="entry name" value="Main_(cytGST)"/>
    <property type="match status" value="1"/>
</dbReference>
<evidence type="ECO:0000256" key="2">
    <source>
        <dbReference type="ARBA" id="ARBA00012452"/>
    </source>
</evidence>
<reference evidence="7 8" key="1">
    <citation type="journal article" date="2020" name="ISME J.">
        <title>Uncovering the hidden diversity of litter-decomposition mechanisms in mushroom-forming fungi.</title>
        <authorList>
            <person name="Floudas D."/>
            <person name="Bentzer J."/>
            <person name="Ahren D."/>
            <person name="Johansson T."/>
            <person name="Persson P."/>
            <person name="Tunlid A."/>
        </authorList>
    </citation>
    <scope>NUCLEOTIDE SEQUENCE [LARGE SCALE GENOMIC DNA]</scope>
    <source>
        <strain evidence="7 8">CBS 101986</strain>
    </source>
</reference>
<evidence type="ECO:0000256" key="3">
    <source>
        <dbReference type="ARBA" id="ARBA00022679"/>
    </source>
</evidence>
<proteinExistence type="inferred from homology"/>
<protein>
    <recommendedName>
        <fullName evidence="2">glutathione transferase</fullName>
        <ecNumber evidence="2">2.5.1.18</ecNumber>
    </recommendedName>
</protein>
<dbReference type="InterPro" id="IPR004045">
    <property type="entry name" value="Glutathione_S-Trfase_N"/>
</dbReference>
<dbReference type="SFLD" id="SFLDS00019">
    <property type="entry name" value="Glutathione_Transferase_(cytos"/>
    <property type="match status" value="1"/>
</dbReference>
<evidence type="ECO:0000313" key="8">
    <source>
        <dbReference type="Proteomes" id="UP000567179"/>
    </source>
</evidence>
<dbReference type="FunFam" id="1.20.1050.10:FF:000004">
    <property type="entry name" value="Glutathione S-transferase F2"/>
    <property type="match status" value="1"/>
</dbReference>
<dbReference type="AlphaFoldDB" id="A0A8H5BQK5"/>
<dbReference type="Pfam" id="PF00043">
    <property type="entry name" value="GST_C"/>
    <property type="match status" value="1"/>
</dbReference>
<evidence type="ECO:0000259" key="5">
    <source>
        <dbReference type="PROSITE" id="PS50404"/>
    </source>
</evidence>
<feature type="domain" description="GST N-terminal" evidence="5">
    <location>
        <begin position="59"/>
        <end position="140"/>
    </location>
</feature>
<dbReference type="GO" id="GO:0006749">
    <property type="term" value="P:glutathione metabolic process"/>
    <property type="evidence" value="ECO:0007669"/>
    <property type="project" value="TreeGrafter"/>
</dbReference>
<dbReference type="SUPFAM" id="SSF47616">
    <property type="entry name" value="GST C-terminal domain-like"/>
    <property type="match status" value="1"/>
</dbReference>
<feature type="domain" description="GST C-terminal" evidence="6">
    <location>
        <begin position="147"/>
        <end position="272"/>
    </location>
</feature>
<name>A0A8H5BQK5_9AGAR</name>
<dbReference type="GO" id="GO:0043295">
    <property type="term" value="F:glutathione binding"/>
    <property type="evidence" value="ECO:0007669"/>
    <property type="project" value="TreeGrafter"/>
</dbReference>
<dbReference type="PROSITE" id="PS50405">
    <property type="entry name" value="GST_CTER"/>
    <property type="match status" value="1"/>
</dbReference>
<gene>
    <name evidence="7" type="ORF">D9619_003956</name>
</gene>
<dbReference type="InterPro" id="IPR036282">
    <property type="entry name" value="Glutathione-S-Trfase_C_sf"/>
</dbReference>
<dbReference type="PANTHER" id="PTHR43900:SF3">
    <property type="entry name" value="GLUTATHIONE S-TRANSFERASE RHO"/>
    <property type="match status" value="1"/>
</dbReference>
<evidence type="ECO:0000256" key="4">
    <source>
        <dbReference type="ARBA" id="ARBA00047960"/>
    </source>
</evidence>
<accession>A0A8H5BQK5</accession>
<dbReference type="Gene3D" id="1.20.1050.10">
    <property type="match status" value="1"/>
</dbReference>
<dbReference type="PROSITE" id="PS50404">
    <property type="entry name" value="GST_NTER"/>
    <property type="match status" value="1"/>
</dbReference>
<comment type="catalytic activity">
    <reaction evidence="4">
        <text>RX + glutathione = an S-substituted glutathione + a halide anion + H(+)</text>
        <dbReference type="Rhea" id="RHEA:16437"/>
        <dbReference type="ChEBI" id="CHEBI:15378"/>
        <dbReference type="ChEBI" id="CHEBI:16042"/>
        <dbReference type="ChEBI" id="CHEBI:17792"/>
        <dbReference type="ChEBI" id="CHEBI:57925"/>
        <dbReference type="ChEBI" id="CHEBI:90779"/>
        <dbReference type="EC" id="2.5.1.18"/>
    </reaction>
</comment>
<evidence type="ECO:0000313" key="7">
    <source>
        <dbReference type="EMBL" id="KAF5327411.1"/>
    </source>
</evidence>
<dbReference type="EC" id="2.5.1.18" evidence="2"/>
<organism evidence="7 8">
    <name type="scientific">Psilocybe cf. subviscida</name>
    <dbReference type="NCBI Taxonomy" id="2480587"/>
    <lineage>
        <taxon>Eukaryota</taxon>
        <taxon>Fungi</taxon>
        <taxon>Dikarya</taxon>
        <taxon>Basidiomycota</taxon>
        <taxon>Agaricomycotina</taxon>
        <taxon>Agaricomycetes</taxon>
        <taxon>Agaricomycetidae</taxon>
        <taxon>Agaricales</taxon>
        <taxon>Agaricineae</taxon>
        <taxon>Strophariaceae</taxon>
        <taxon>Psilocybe</taxon>
    </lineage>
</organism>
<dbReference type="EMBL" id="JAACJJ010000014">
    <property type="protein sequence ID" value="KAF5327411.1"/>
    <property type="molecule type" value="Genomic_DNA"/>
</dbReference>
<dbReference type="PANTHER" id="PTHR43900">
    <property type="entry name" value="GLUTATHIONE S-TRANSFERASE RHO"/>
    <property type="match status" value="1"/>
</dbReference>
<dbReference type="OrthoDB" id="249703at2759"/>
<comment type="caution">
    <text evidence="7">The sequence shown here is derived from an EMBL/GenBank/DDBJ whole genome shotgun (WGS) entry which is preliminary data.</text>
</comment>
<dbReference type="InterPro" id="IPR004046">
    <property type="entry name" value="GST_C"/>
</dbReference>
<dbReference type="Proteomes" id="UP000567179">
    <property type="component" value="Unassembled WGS sequence"/>
</dbReference>
<dbReference type="CDD" id="cd03053">
    <property type="entry name" value="GST_N_Phi"/>
    <property type="match status" value="1"/>
</dbReference>
<evidence type="ECO:0000259" key="6">
    <source>
        <dbReference type="PROSITE" id="PS50405"/>
    </source>
</evidence>
<dbReference type="Pfam" id="PF02798">
    <property type="entry name" value="GST_N"/>
    <property type="match status" value="1"/>
</dbReference>
<dbReference type="SUPFAM" id="SSF52833">
    <property type="entry name" value="Thioredoxin-like"/>
    <property type="match status" value="1"/>
</dbReference>
<evidence type="ECO:0000256" key="1">
    <source>
        <dbReference type="ARBA" id="ARBA00010128"/>
    </source>
</evidence>
<dbReference type="GO" id="GO:0009636">
    <property type="term" value="P:response to toxic substance"/>
    <property type="evidence" value="ECO:0007669"/>
    <property type="project" value="UniProtKB-ARBA"/>
</dbReference>
<dbReference type="InterPro" id="IPR010987">
    <property type="entry name" value="Glutathione-S-Trfase_C-like"/>
</dbReference>
<dbReference type="GO" id="GO:0004364">
    <property type="term" value="F:glutathione transferase activity"/>
    <property type="evidence" value="ECO:0007669"/>
    <property type="project" value="UniProtKB-EC"/>
</dbReference>